<sequence>MQHNLHKSYVMQIMYKNMNEYDYNEEMPVDTRSEKIMRARLAFSDNYEEMQENVGDGSSLMTKITLLLLIFSAVLVLCFGDLTIGNYSNKSIRQAMSKEGTVWHDMVEITGNIISDVMEELNEKTSFK</sequence>
<dbReference type="Proteomes" id="UP000050833">
    <property type="component" value="Unassembled WGS sequence"/>
</dbReference>
<accession>A0AAW3JW36</accession>
<keyword evidence="1" id="KW-1133">Transmembrane helix</keyword>
<dbReference type="RefSeq" id="WP_022013985.1">
    <property type="nucleotide sequence ID" value="NZ_DBGBRS010000233.1"/>
</dbReference>
<keyword evidence="1" id="KW-0812">Transmembrane</keyword>
<evidence type="ECO:0000313" key="3">
    <source>
        <dbReference type="Proteomes" id="UP000050833"/>
    </source>
</evidence>
<reference evidence="2 3" key="1">
    <citation type="submission" date="2015-10" db="EMBL/GenBank/DDBJ databases">
        <title>Butyribacter intestini gen. nov., sp. nov., a butyric acid-producing bacterium of the family Lachnospiraceae isolated from the human faeces.</title>
        <authorList>
            <person name="Zou Y."/>
            <person name="Xue W."/>
            <person name="Luo G."/>
            <person name="Lv M."/>
        </authorList>
    </citation>
    <scope>NUCLEOTIDE SEQUENCE [LARGE SCALE GENOMIC DNA]</scope>
    <source>
        <strain evidence="2 3">TF01-11</strain>
    </source>
</reference>
<gene>
    <name evidence="2" type="ORF">APZ18_06600</name>
</gene>
<name>A0AAW3JW36_9FIRM</name>
<comment type="caution">
    <text evidence="2">The sequence shown here is derived from an EMBL/GenBank/DDBJ whole genome shotgun (WGS) entry which is preliminary data.</text>
</comment>
<evidence type="ECO:0000256" key="1">
    <source>
        <dbReference type="SAM" id="Phobius"/>
    </source>
</evidence>
<dbReference type="EMBL" id="LLKB01000001">
    <property type="protein sequence ID" value="KQC86824.1"/>
    <property type="molecule type" value="Genomic_DNA"/>
</dbReference>
<feature type="transmembrane region" description="Helical" evidence="1">
    <location>
        <begin position="64"/>
        <end position="84"/>
    </location>
</feature>
<organism evidence="2 3">
    <name type="scientific">Butyribacter intestini</name>
    <dbReference type="NCBI Taxonomy" id="1703332"/>
    <lineage>
        <taxon>Bacteria</taxon>
        <taxon>Bacillati</taxon>
        <taxon>Bacillota</taxon>
        <taxon>Clostridia</taxon>
        <taxon>Lachnospirales</taxon>
        <taxon>Lachnospiraceae</taxon>
        <taxon>Butyribacter</taxon>
    </lineage>
</organism>
<protein>
    <submittedName>
        <fullName evidence="2">Uncharacterized protein</fullName>
    </submittedName>
</protein>
<keyword evidence="1" id="KW-0472">Membrane</keyword>
<proteinExistence type="predicted"/>
<keyword evidence="3" id="KW-1185">Reference proteome</keyword>
<dbReference type="AlphaFoldDB" id="A0AAW3JW36"/>
<evidence type="ECO:0000313" key="2">
    <source>
        <dbReference type="EMBL" id="KQC86824.1"/>
    </source>
</evidence>